<evidence type="ECO:0000313" key="1">
    <source>
        <dbReference type="EMBL" id="KAJ2796434.1"/>
    </source>
</evidence>
<dbReference type="Proteomes" id="UP001140087">
    <property type="component" value="Unassembled WGS sequence"/>
</dbReference>
<feature type="non-terminal residue" evidence="1">
    <location>
        <position position="802"/>
    </location>
</feature>
<feature type="non-terminal residue" evidence="1">
    <location>
        <position position="1"/>
    </location>
</feature>
<keyword evidence="2" id="KW-1185">Reference proteome</keyword>
<sequence length="802" mass="85263">TTFTAVAVFKIVQDTLNALPGSVARTIGFYVSFRRIEAYLDQPEVEALERRIGSDGMCSDGSADLAFEDATLAWGAVAPGRTPFTLNSLNVRFPREALTVIGGPTGSGKSSLLAALVGEMELVCGRVHVPTAAAGSGLVLDDVAYVPQEPWLRNATVRDNILFGERHDAARYAAVLRACALGPDLRALPAGDQTEIGERGVTLSGGQRQRVALARAVYSARRTLLIDDCLSAVDAQTGRHILHRCLLDTDGLMAGRTRLLVTHHMAMCLPHADHVVMLHGGRVAFQGPAAAAQASLECAGHGGLVEDHGSPLADTPDDLAGCLVDASSDEAACSRGRLVDDEVRLRGFVRLETWRLYLGPCGGWRFVAGGLGCIVAMQLLGTAKDYYLARRLGPGTAPAAGVLPVLAVYLAMGVVAAAVGALALLWAYAAGLRSAQALHDQLAEAVVSATPRFLDTTPIGRIMVRFAKDMRIVDEDVTELLFRCIRSCVLVGLSLAAISSAIPPFVAVGLAVLAAYAWLMWRYMQVQREASRLEATSYAPVVSLYSEMVPGAATIRAFAMQASYLRELERRTAAHYRADFARRAQARWLAVRMALASALSSFATAVFVLLRAQAVGPGLAGFVLVYAVSFWIESSMAVRAYSDLELSLGCVERAHQYVDIAREAPATTPADAALPPDWPRTGALAVTGLVTGYTPDAPVLHGLTFAVRAGEKIGVVGRTGAGKSTLAQALLRLLEASAGRIELDGVDVAGVGLARLRLGVTMVPQDPVLFNGTVRFNLDPFGDRPDALLLDALQRTLLLRDP</sequence>
<reference evidence="1" key="1">
    <citation type="submission" date="2022-07" db="EMBL/GenBank/DDBJ databases">
        <title>Phylogenomic reconstructions and comparative analyses of Kickxellomycotina fungi.</title>
        <authorList>
            <person name="Reynolds N.K."/>
            <person name="Stajich J.E."/>
            <person name="Barry K."/>
            <person name="Grigoriev I.V."/>
            <person name="Crous P."/>
            <person name="Smith M.E."/>
        </authorList>
    </citation>
    <scope>NUCLEOTIDE SEQUENCE</scope>
    <source>
        <strain evidence="1">BCRC 34780</strain>
    </source>
</reference>
<name>A0ACC1KVW6_9FUNG</name>
<comment type="caution">
    <text evidence="1">The sequence shown here is derived from an EMBL/GenBank/DDBJ whole genome shotgun (WGS) entry which is preliminary data.</text>
</comment>
<organism evidence="1 2">
    <name type="scientific">Coemansia helicoidea</name>
    <dbReference type="NCBI Taxonomy" id="1286919"/>
    <lineage>
        <taxon>Eukaryota</taxon>
        <taxon>Fungi</taxon>
        <taxon>Fungi incertae sedis</taxon>
        <taxon>Zoopagomycota</taxon>
        <taxon>Kickxellomycotina</taxon>
        <taxon>Kickxellomycetes</taxon>
        <taxon>Kickxellales</taxon>
        <taxon>Kickxellaceae</taxon>
        <taxon>Coemansia</taxon>
    </lineage>
</organism>
<dbReference type="EMBL" id="JANBUN010001877">
    <property type="protein sequence ID" value="KAJ2796434.1"/>
    <property type="molecule type" value="Genomic_DNA"/>
</dbReference>
<accession>A0ACC1KVW6</accession>
<evidence type="ECO:0000313" key="2">
    <source>
        <dbReference type="Proteomes" id="UP001140087"/>
    </source>
</evidence>
<protein>
    <submittedName>
        <fullName evidence="1">Uncharacterized protein</fullName>
    </submittedName>
</protein>
<gene>
    <name evidence="1" type="ORF">H4R21_004717</name>
</gene>
<proteinExistence type="predicted"/>